<dbReference type="GO" id="GO:0042626">
    <property type="term" value="F:ATPase-coupled transmembrane transporter activity"/>
    <property type="evidence" value="ECO:0007669"/>
    <property type="project" value="TreeGrafter"/>
</dbReference>
<dbReference type="SMART" id="SM00382">
    <property type="entry name" value="AAA"/>
    <property type="match status" value="1"/>
</dbReference>
<dbReference type="SUPFAM" id="SSF52540">
    <property type="entry name" value="P-loop containing nucleoside triphosphate hydrolases"/>
    <property type="match status" value="1"/>
</dbReference>
<dbReference type="Proteomes" id="UP000000702">
    <property type="component" value="Unassembled WGS sequence"/>
</dbReference>
<evidence type="ECO:0000256" key="1">
    <source>
        <dbReference type="ARBA" id="ARBA00022448"/>
    </source>
</evidence>
<evidence type="ECO:0000259" key="7">
    <source>
        <dbReference type="PROSITE" id="PS50893"/>
    </source>
</evidence>
<dbReference type="EMBL" id="CAEQ01002163">
    <property type="protein sequence ID" value="CCD16098.1"/>
    <property type="molecule type" value="Genomic_DNA"/>
</dbReference>
<reference evidence="8 9" key="2">
    <citation type="journal article" date="2012" name="Proc. Natl. Acad. Sci. U.S.A.">
        <title>Antigenic diversity is generated by distinct evolutionary mechanisms in African trypanosome species.</title>
        <authorList>
            <person name="Jackson A.P."/>
            <person name="Berry A."/>
            <person name="Aslett M."/>
            <person name="Allison H.C."/>
            <person name="Burton P."/>
            <person name="Vavrova-Anderson J."/>
            <person name="Brown R."/>
            <person name="Browne H."/>
            <person name="Corton N."/>
            <person name="Hauser H."/>
            <person name="Gamble J."/>
            <person name="Gilderthorp R."/>
            <person name="Marcello L."/>
            <person name="McQuillan J."/>
            <person name="Otto T.D."/>
            <person name="Quail M.A."/>
            <person name="Sanders M.J."/>
            <person name="van Tonder A."/>
            <person name="Ginger M.L."/>
            <person name="Field M.C."/>
            <person name="Barry J.D."/>
            <person name="Hertz-Fowler C."/>
            <person name="Berriman M."/>
        </authorList>
    </citation>
    <scope>NUCLEOTIDE SEQUENCE [LARGE SCALE GENOMIC DNA]</scope>
    <source>
        <strain evidence="8 9">IL3000</strain>
    </source>
</reference>
<dbReference type="GO" id="GO:0016020">
    <property type="term" value="C:membrane"/>
    <property type="evidence" value="ECO:0007669"/>
    <property type="project" value="TreeGrafter"/>
</dbReference>
<reference evidence="9" key="1">
    <citation type="submission" date="2011-07" db="EMBL/GenBank/DDBJ databases">
        <title>Divergent evolution of antigenic variation in African trypanosomes.</title>
        <authorList>
            <person name="Jackson A.P."/>
            <person name="Berry A."/>
            <person name="Allison H.C."/>
            <person name="Burton P."/>
            <person name="Anderson J."/>
            <person name="Aslett M."/>
            <person name="Brown R."/>
            <person name="Corton N."/>
            <person name="Harris D."/>
            <person name="Hauser H."/>
            <person name="Gamble J."/>
            <person name="Gilderthorp R."/>
            <person name="McQuillan J."/>
            <person name="Quail M.A."/>
            <person name="Sanders M."/>
            <person name="Van Tonder A."/>
            <person name="Ginger M.L."/>
            <person name="Donelson J.E."/>
            <person name="Field M.C."/>
            <person name="Barry J.D."/>
            <person name="Berriman M."/>
            <person name="Hertz-Fowler C."/>
        </authorList>
    </citation>
    <scope>NUCLEOTIDE SEQUENCE [LARGE SCALE GENOMIC DNA]</scope>
    <source>
        <strain evidence="9">IL3000</strain>
    </source>
</reference>
<gene>
    <name evidence="8" type="ORF">TCIL3000_0_01280</name>
</gene>
<evidence type="ECO:0000256" key="3">
    <source>
        <dbReference type="ARBA" id="ARBA00022741"/>
    </source>
</evidence>
<dbReference type="VEuPathDB" id="TriTrypDB:TcIL3000_0_01280"/>
<dbReference type="PROSITE" id="PS50893">
    <property type="entry name" value="ABC_TRANSPORTER_2"/>
    <property type="match status" value="1"/>
</dbReference>
<dbReference type="AlphaFoldDB" id="F9WFM2"/>
<name>F9WFM2_TRYCI</name>
<comment type="caution">
    <text evidence="8">The sequence shown here is derived from an EMBL/GenBank/DDBJ whole genome shotgun (WGS) entry which is preliminary data.</text>
</comment>
<dbReference type="InterPro" id="IPR027417">
    <property type="entry name" value="P-loop_NTPase"/>
</dbReference>
<organism evidence="8 9">
    <name type="scientific">Trypanosoma congolense (strain IL3000)</name>
    <dbReference type="NCBI Taxonomy" id="1068625"/>
    <lineage>
        <taxon>Eukaryota</taxon>
        <taxon>Discoba</taxon>
        <taxon>Euglenozoa</taxon>
        <taxon>Kinetoplastea</taxon>
        <taxon>Metakinetoplastina</taxon>
        <taxon>Trypanosomatida</taxon>
        <taxon>Trypanosomatidae</taxon>
        <taxon>Trypanosoma</taxon>
        <taxon>Nannomonas</taxon>
    </lineage>
</organism>
<evidence type="ECO:0000256" key="5">
    <source>
        <dbReference type="ARBA" id="ARBA00022989"/>
    </source>
</evidence>
<dbReference type="InterPro" id="IPR050173">
    <property type="entry name" value="ABC_transporter_C-like"/>
</dbReference>
<evidence type="ECO:0000256" key="6">
    <source>
        <dbReference type="ARBA" id="ARBA00023136"/>
    </source>
</evidence>
<sequence length="274" mass="30219">MDSSPKFLHYTTSPAVEFCDVSMRYRKDQPVVLRNLSFKISAGQKVGVIGRTGSGKSSLLLALLRMVDIEAGDILIEGHPIRSYRLRKLRQLFSVIPQDPVLFNGSLRDNLDPLHTSSDAEIFEALRLVGMRERIATCSGGLESRVVEGGSNFSVGQRQLLCMARALLCHSCKFVLMDEATASIDPALDKEVQHAVRHVFAAHTVITVAHRLQTLAGYDLLLLLRDGRVVETGRPCDLLLDRASHFSRMVSAMGEESARAFAAAVEEGSRTREL</sequence>
<evidence type="ECO:0000256" key="2">
    <source>
        <dbReference type="ARBA" id="ARBA00022692"/>
    </source>
</evidence>
<keyword evidence="2" id="KW-0812">Transmembrane</keyword>
<dbReference type="PANTHER" id="PTHR24223:SF273">
    <property type="entry name" value="MULTIDRUG RESISTANCE PROTEIN E"/>
    <property type="match status" value="1"/>
</dbReference>
<protein>
    <submittedName>
        <fullName evidence="8">WGS project CAEQ00000000 data, annotated contig 40</fullName>
    </submittedName>
</protein>
<evidence type="ECO:0000313" key="8">
    <source>
        <dbReference type="EMBL" id="CCD16098.1"/>
    </source>
</evidence>
<dbReference type="InterPro" id="IPR017871">
    <property type="entry name" value="ABC_transporter-like_CS"/>
</dbReference>
<dbReference type="PROSITE" id="PS00211">
    <property type="entry name" value="ABC_TRANSPORTER_1"/>
    <property type="match status" value="1"/>
</dbReference>
<evidence type="ECO:0000313" key="9">
    <source>
        <dbReference type="Proteomes" id="UP000000702"/>
    </source>
</evidence>
<dbReference type="Pfam" id="PF00005">
    <property type="entry name" value="ABC_tran"/>
    <property type="match status" value="1"/>
</dbReference>
<dbReference type="CDD" id="cd03244">
    <property type="entry name" value="ABCC_MRP_domain2"/>
    <property type="match status" value="1"/>
</dbReference>
<dbReference type="Gene3D" id="3.40.50.300">
    <property type="entry name" value="P-loop containing nucleotide triphosphate hydrolases"/>
    <property type="match status" value="1"/>
</dbReference>
<accession>F9WFM2</accession>
<evidence type="ECO:0000256" key="4">
    <source>
        <dbReference type="ARBA" id="ARBA00022840"/>
    </source>
</evidence>
<keyword evidence="4" id="KW-0067">ATP-binding</keyword>
<keyword evidence="6" id="KW-0472">Membrane</keyword>
<feature type="domain" description="ABC transporter" evidence="7">
    <location>
        <begin position="16"/>
        <end position="251"/>
    </location>
</feature>
<keyword evidence="1" id="KW-0813">Transport</keyword>
<keyword evidence="9" id="KW-1185">Reference proteome</keyword>
<dbReference type="OMA" id="TAMICIS"/>
<keyword evidence="5" id="KW-1133">Transmembrane helix</keyword>
<keyword evidence="3" id="KW-0547">Nucleotide-binding</keyword>
<dbReference type="InterPro" id="IPR003439">
    <property type="entry name" value="ABC_transporter-like_ATP-bd"/>
</dbReference>
<dbReference type="GO" id="GO:0005524">
    <property type="term" value="F:ATP binding"/>
    <property type="evidence" value="ECO:0007669"/>
    <property type="project" value="UniProtKB-KW"/>
</dbReference>
<dbReference type="FunFam" id="3.40.50.300:FF:000630">
    <property type="entry name" value="ATP-binding cassette (ABC) transporter, putative"/>
    <property type="match status" value="1"/>
</dbReference>
<dbReference type="InterPro" id="IPR003593">
    <property type="entry name" value="AAA+_ATPase"/>
</dbReference>
<dbReference type="PANTHER" id="PTHR24223">
    <property type="entry name" value="ATP-BINDING CASSETTE SUB-FAMILY C"/>
    <property type="match status" value="1"/>
</dbReference>
<proteinExistence type="predicted"/>
<dbReference type="GO" id="GO:0016887">
    <property type="term" value="F:ATP hydrolysis activity"/>
    <property type="evidence" value="ECO:0007669"/>
    <property type="project" value="InterPro"/>
</dbReference>